<dbReference type="PANTHER" id="PTHR44757:SF2">
    <property type="entry name" value="BIOFILM ARCHITECTURE MAINTENANCE PROTEIN MBAA"/>
    <property type="match status" value="1"/>
</dbReference>
<dbReference type="Pfam" id="PF00989">
    <property type="entry name" value="PAS"/>
    <property type="match status" value="1"/>
</dbReference>
<dbReference type="Proteomes" id="UP000281708">
    <property type="component" value="Unassembled WGS sequence"/>
</dbReference>
<dbReference type="InterPro" id="IPR029787">
    <property type="entry name" value="Nucleotide_cyclase"/>
</dbReference>
<reference evidence="5 6" key="1">
    <citation type="submission" date="2018-10" db="EMBL/GenBank/DDBJ databases">
        <title>Marmoricola sp. 4Q3S-7 whole genome shotgun sequence.</title>
        <authorList>
            <person name="Li F."/>
        </authorList>
    </citation>
    <scope>NUCLEOTIDE SEQUENCE [LARGE SCALE GENOMIC DNA]</scope>
    <source>
        <strain evidence="5 6">4Q3S-7</strain>
    </source>
</reference>
<dbReference type="EMBL" id="RDBE01000008">
    <property type="protein sequence ID" value="RLV48770.1"/>
    <property type="molecule type" value="Genomic_DNA"/>
</dbReference>
<name>A0A3L8P004_9ACTN</name>
<dbReference type="PROSITE" id="PS50112">
    <property type="entry name" value="PAS"/>
    <property type="match status" value="1"/>
</dbReference>
<dbReference type="InterPro" id="IPR043128">
    <property type="entry name" value="Rev_trsase/Diguanyl_cyclase"/>
</dbReference>
<dbReference type="Gene3D" id="3.20.20.450">
    <property type="entry name" value="EAL domain"/>
    <property type="match status" value="1"/>
</dbReference>
<dbReference type="CDD" id="cd01948">
    <property type="entry name" value="EAL"/>
    <property type="match status" value="1"/>
</dbReference>
<organism evidence="5 6">
    <name type="scientific">Nocardioides mangrovicus</name>
    <dbReference type="NCBI Taxonomy" id="2478913"/>
    <lineage>
        <taxon>Bacteria</taxon>
        <taxon>Bacillati</taxon>
        <taxon>Actinomycetota</taxon>
        <taxon>Actinomycetes</taxon>
        <taxon>Propionibacteriales</taxon>
        <taxon>Nocardioidaceae</taxon>
        <taxon>Nocardioides</taxon>
    </lineage>
</organism>
<dbReference type="InterPro" id="IPR052155">
    <property type="entry name" value="Biofilm_reg_signaling"/>
</dbReference>
<dbReference type="InterPro" id="IPR000014">
    <property type="entry name" value="PAS"/>
</dbReference>
<evidence type="ECO:0000313" key="6">
    <source>
        <dbReference type="Proteomes" id="UP000281708"/>
    </source>
</evidence>
<proteinExistence type="predicted"/>
<protein>
    <submittedName>
        <fullName evidence="5">EAL domain-containing protein</fullName>
    </submittedName>
</protein>
<dbReference type="InterPro" id="IPR000160">
    <property type="entry name" value="GGDEF_dom"/>
</dbReference>
<dbReference type="SUPFAM" id="SSF141868">
    <property type="entry name" value="EAL domain-like"/>
    <property type="match status" value="1"/>
</dbReference>
<dbReference type="InterPro" id="IPR013767">
    <property type="entry name" value="PAS_fold"/>
</dbReference>
<dbReference type="InterPro" id="IPR035919">
    <property type="entry name" value="EAL_sf"/>
</dbReference>
<feature type="region of interest" description="Disordered" evidence="1">
    <location>
        <begin position="1"/>
        <end position="20"/>
    </location>
</feature>
<feature type="domain" description="PAS" evidence="2">
    <location>
        <begin position="87"/>
        <end position="132"/>
    </location>
</feature>
<feature type="domain" description="GGDEF" evidence="4">
    <location>
        <begin position="239"/>
        <end position="371"/>
    </location>
</feature>
<dbReference type="SMART" id="SM00091">
    <property type="entry name" value="PAS"/>
    <property type="match status" value="1"/>
</dbReference>
<dbReference type="Gene3D" id="3.30.450.20">
    <property type="entry name" value="PAS domain"/>
    <property type="match status" value="1"/>
</dbReference>
<dbReference type="SUPFAM" id="SSF55073">
    <property type="entry name" value="Nucleotide cyclase"/>
    <property type="match status" value="1"/>
</dbReference>
<dbReference type="InterPro" id="IPR001633">
    <property type="entry name" value="EAL_dom"/>
</dbReference>
<dbReference type="PROSITE" id="PS50883">
    <property type="entry name" value="EAL"/>
    <property type="match status" value="1"/>
</dbReference>
<dbReference type="NCBIfam" id="TIGR00254">
    <property type="entry name" value="GGDEF"/>
    <property type="match status" value="1"/>
</dbReference>
<evidence type="ECO:0000259" key="3">
    <source>
        <dbReference type="PROSITE" id="PS50883"/>
    </source>
</evidence>
<dbReference type="NCBIfam" id="TIGR00229">
    <property type="entry name" value="sensory_box"/>
    <property type="match status" value="1"/>
</dbReference>
<keyword evidence="6" id="KW-1185">Reference proteome</keyword>
<gene>
    <name evidence="5" type="ORF">D9V37_13695</name>
</gene>
<dbReference type="InterPro" id="IPR035965">
    <property type="entry name" value="PAS-like_dom_sf"/>
</dbReference>
<dbReference type="SMART" id="SM00052">
    <property type="entry name" value="EAL"/>
    <property type="match status" value="1"/>
</dbReference>
<dbReference type="GO" id="GO:0006355">
    <property type="term" value="P:regulation of DNA-templated transcription"/>
    <property type="evidence" value="ECO:0007669"/>
    <property type="project" value="InterPro"/>
</dbReference>
<comment type="caution">
    <text evidence="5">The sequence shown here is derived from an EMBL/GenBank/DDBJ whole genome shotgun (WGS) entry which is preliminary data.</text>
</comment>
<dbReference type="SMART" id="SM00267">
    <property type="entry name" value="GGDEF"/>
    <property type="match status" value="1"/>
</dbReference>
<feature type="domain" description="EAL" evidence="3">
    <location>
        <begin position="380"/>
        <end position="632"/>
    </location>
</feature>
<evidence type="ECO:0000313" key="5">
    <source>
        <dbReference type="EMBL" id="RLV48770.1"/>
    </source>
</evidence>
<evidence type="ECO:0000259" key="2">
    <source>
        <dbReference type="PROSITE" id="PS50112"/>
    </source>
</evidence>
<dbReference type="PANTHER" id="PTHR44757">
    <property type="entry name" value="DIGUANYLATE CYCLASE DGCP"/>
    <property type="match status" value="1"/>
</dbReference>
<dbReference type="PROSITE" id="PS50887">
    <property type="entry name" value="GGDEF"/>
    <property type="match status" value="1"/>
</dbReference>
<evidence type="ECO:0000259" key="4">
    <source>
        <dbReference type="PROSITE" id="PS50887"/>
    </source>
</evidence>
<dbReference type="CDD" id="cd01949">
    <property type="entry name" value="GGDEF"/>
    <property type="match status" value="1"/>
</dbReference>
<dbReference type="Gene3D" id="3.30.70.270">
    <property type="match status" value="1"/>
</dbReference>
<dbReference type="Pfam" id="PF00563">
    <property type="entry name" value="EAL"/>
    <property type="match status" value="1"/>
</dbReference>
<accession>A0A3L8P004</accession>
<dbReference type="SUPFAM" id="SSF55785">
    <property type="entry name" value="PYP-like sensor domain (PAS domain)"/>
    <property type="match status" value="1"/>
</dbReference>
<sequence length="653" mass="71123">MPQVEASAADGRSGAAMEGPPDQALGRCVMVALSVSRWRRAAALALPPFAVCLAWSTTARRAAREHGHQIDALRRRLTSADETRSEQERSFAALLQHGSDVVLVLDDVTRVQYASPATALVLGLDPAELVGRLLTDHLAVRDAKVLHTVMAVESPVQHRVRLRPRHVEGRLLVLDGYLHRSQAGGAGWVLTLRDVTEELQLREQLAHQAVHDPLTELANRRLFTDRLRHGLRRRDGALHPLAVLLIDLDDFSAVNDARGHQVGDEVLRRTADRLRESLRESDTPARVGGDEFAVLMEDIDPVAARDVAERTLTVLSEPIVVQGEPVVVGSSIGLAVGIPGTDSDETVLRNADVALHWAKERGARQLTVFDPEIHSSALARLQLQNDLSRAIARDELTLHYQPTVELRSGEIHSYEALVRWQHRELGMLPPAQFIPLAEESGLIVPMGTWVLREACRAAADELVHGDLRPRIAVNVAALQLADPEFGDQVLEILRETGLEPHRLKLEITESMLLTDRAVVVQGLTALREHGVQVAVDDFGTGYSSLAYLADLPVDILKVDKSFVDQVCLGGESLVGTIIGLAESLGLSTVAEGVETAAQARRLTLARCEIGQGYLWSRPVPLSEARALLADTHTASRHQALLEATTDTGGEAVA</sequence>
<dbReference type="CDD" id="cd00130">
    <property type="entry name" value="PAS"/>
    <property type="match status" value="1"/>
</dbReference>
<dbReference type="AlphaFoldDB" id="A0A3L8P004"/>
<dbReference type="Pfam" id="PF00990">
    <property type="entry name" value="GGDEF"/>
    <property type="match status" value="1"/>
</dbReference>
<evidence type="ECO:0000256" key="1">
    <source>
        <dbReference type="SAM" id="MobiDB-lite"/>
    </source>
</evidence>